<dbReference type="STRING" id="500633.CLOHIR_02070"/>
<keyword evidence="6" id="KW-0479">Metal-binding</keyword>
<dbReference type="PANTHER" id="PTHR11669">
    <property type="entry name" value="REPLICATION FACTOR C / DNA POLYMERASE III GAMMA-TAU SUBUNIT"/>
    <property type="match status" value="1"/>
</dbReference>
<dbReference type="GO" id="GO:0003677">
    <property type="term" value="F:DNA binding"/>
    <property type="evidence" value="ECO:0007669"/>
    <property type="project" value="InterPro"/>
</dbReference>
<evidence type="ECO:0000256" key="12">
    <source>
        <dbReference type="SAM" id="MobiDB-lite"/>
    </source>
</evidence>
<sequence>MHKALYREYRPQKFSDVVGQEHIIRTLKNEIMSGNIAHAYMFSGTRGTGKTTAAKIFARAVNCLNPKDGEPCNECESCKSILNDSTVDIFEIDAASNNSVDDVREIRESVKYTPANSKYKVYIIDEAHMLSKGASNALLKTIEEPPEYVVFIFATTEPNKMIPTVLSRCQRFDFKRITVEEMKERMRYICSKEGVEVEEDALSVIARNSQGALRDALSILDRCILFGDKYLRYEDVVEILGIVNIDEIFGLADDIITHNVAAALKKIDSFISSGKDIEILSSELLEHMRNLMICLAAGDSAKEIISVSDDEFDRMKKSIENTDIDNVIRIINILSEIQNNLKYATDKRTIFEVGIIKTIKPTYDTNKEALEERVKYLEKVIESGNITVSARKTEFLDEADMDSEEDVEEISKSKKTKATKDKSSSKKSKKYEEMKSEDLKKIERLWDKILDKMKQDRKMPVRAMLLEKKSLKEHNGVLYIIFGEKFAFAKKSLSDHGNSEYIESVVKDIVHKNFSVKVILESEADMINMDIEKEEDKGEELLKQVVDPELIEVRDSMDEE</sequence>
<dbReference type="Pfam" id="PF12169">
    <property type="entry name" value="DNA_pol3_gamma3"/>
    <property type="match status" value="1"/>
</dbReference>
<dbReference type="InterPro" id="IPR050238">
    <property type="entry name" value="DNA_Rep/Repair_Clamp_Loader"/>
</dbReference>
<gene>
    <name evidence="14" type="primary">dnaX</name>
    <name evidence="14" type="ORF">CLOHIR_02070</name>
</gene>
<dbReference type="OrthoDB" id="9810148at2"/>
<dbReference type="InterPro" id="IPR003593">
    <property type="entry name" value="AAA+_ATPase"/>
</dbReference>
<keyword evidence="9" id="KW-0067">ATP-binding</keyword>
<keyword evidence="15" id="KW-1185">Reference proteome</keyword>
<dbReference type="Gene3D" id="3.40.50.300">
    <property type="entry name" value="P-loop containing nucleotide triphosphate hydrolases"/>
    <property type="match status" value="1"/>
</dbReference>
<dbReference type="GO" id="GO:0009360">
    <property type="term" value="C:DNA polymerase III complex"/>
    <property type="evidence" value="ECO:0007669"/>
    <property type="project" value="InterPro"/>
</dbReference>
<keyword evidence="3 14" id="KW-0808">Transferase</keyword>
<evidence type="ECO:0000259" key="13">
    <source>
        <dbReference type="SMART" id="SM00382"/>
    </source>
</evidence>
<evidence type="ECO:0000256" key="5">
    <source>
        <dbReference type="ARBA" id="ARBA00022705"/>
    </source>
</evidence>
<dbReference type="AlphaFoldDB" id="B6G1R3"/>
<proteinExistence type="inferred from homology"/>
<dbReference type="FunFam" id="3.40.50.300:FF:000014">
    <property type="entry name" value="DNA polymerase III subunit gamma/tau"/>
    <property type="match status" value="1"/>
</dbReference>
<protein>
    <recommendedName>
        <fullName evidence="2">DNA-directed DNA polymerase</fullName>
        <ecNumber evidence="2">2.7.7.7</ecNumber>
    </recommendedName>
</protein>
<dbReference type="FunFam" id="1.10.8.60:FF:000013">
    <property type="entry name" value="DNA polymerase III subunit gamma/tau"/>
    <property type="match status" value="1"/>
</dbReference>
<keyword evidence="7" id="KW-0547">Nucleotide-binding</keyword>
<dbReference type="CDD" id="cd00009">
    <property type="entry name" value="AAA"/>
    <property type="match status" value="1"/>
</dbReference>
<dbReference type="InterPro" id="IPR008921">
    <property type="entry name" value="DNA_pol3_clamp-load_cplx_C"/>
</dbReference>
<dbReference type="SUPFAM" id="SSF48019">
    <property type="entry name" value="post-AAA+ oligomerization domain-like"/>
    <property type="match status" value="1"/>
</dbReference>
<comment type="similarity">
    <text evidence="1">Belongs to the DnaX/STICHEL family.</text>
</comment>
<evidence type="ECO:0000313" key="14">
    <source>
        <dbReference type="EMBL" id="EEA84280.1"/>
    </source>
</evidence>
<dbReference type="eggNOG" id="COG2812">
    <property type="taxonomic scope" value="Bacteria"/>
</dbReference>
<dbReference type="SMART" id="SM00382">
    <property type="entry name" value="AAA"/>
    <property type="match status" value="1"/>
</dbReference>
<dbReference type="CDD" id="cd18137">
    <property type="entry name" value="HLD_clamp_pol_III_gamma_tau"/>
    <property type="match status" value="1"/>
</dbReference>
<dbReference type="EMBL" id="ABWP01000077">
    <property type="protein sequence ID" value="EEA84280.1"/>
    <property type="molecule type" value="Genomic_DNA"/>
</dbReference>
<keyword evidence="10" id="KW-0239">DNA-directed DNA polymerase</keyword>
<accession>B6G1R3</accession>
<organism evidence="14 15">
    <name type="scientific">Peptacetobacter hiranonis (strain DSM 13275 / JCM 10541 / KCTC 15199 / TO-931)</name>
    <name type="common">Clostridium hiranonis</name>
    <dbReference type="NCBI Taxonomy" id="500633"/>
    <lineage>
        <taxon>Bacteria</taxon>
        <taxon>Bacillati</taxon>
        <taxon>Bacillota</taxon>
        <taxon>Clostridia</taxon>
        <taxon>Peptostreptococcales</taxon>
        <taxon>Peptostreptococcaceae</taxon>
        <taxon>Peptacetobacter</taxon>
    </lineage>
</organism>
<name>B6G1R3_PEPHT</name>
<dbReference type="Gene3D" id="1.10.8.60">
    <property type="match status" value="1"/>
</dbReference>
<feature type="compositionally biased region" description="Basic and acidic residues" evidence="12">
    <location>
        <begin position="418"/>
        <end position="433"/>
    </location>
</feature>
<dbReference type="GO" id="GO:0006261">
    <property type="term" value="P:DNA-templated DNA replication"/>
    <property type="evidence" value="ECO:0007669"/>
    <property type="project" value="TreeGrafter"/>
</dbReference>
<evidence type="ECO:0000256" key="10">
    <source>
        <dbReference type="ARBA" id="ARBA00022932"/>
    </source>
</evidence>
<keyword evidence="8" id="KW-0862">Zinc</keyword>
<evidence type="ECO:0000313" key="15">
    <source>
        <dbReference type="Proteomes" id="UP000003178"/>
    </source>
</evidence>
<evidence type="ECO:0000256" key="1">
    <source>
        <dbReference type="ARBA" id="ARBA00006360"/>
    </source>
</evidence>
<dbReference type="Pfam" id="PF22608">
    <property type="entry name" value="DNAX_ATPase_lid"/>
    <property type="match status" value="1"/>
</dbReference>
<reference evidence="14 15" key="2">
    <citation type="submission" date="2008-10" db="EMBL/GenBank/DDBJ databases">
        <title>Draft genome sequence of Clostridium hiranonis (DSM 13275).</title>
        <authorList>
            <person name="Sudarsanam P."/>
            <person name="Ley R."/>
            <person name="Guruge J."/>
            <person name="Turnbaugh P.J."/>
            <person name="Mahowald M."/>
            <person name="Liep D."/>
            <person name="Gordon J."/>
        </authorList>
    </citation>
    <scope>NUCLEOTIDE SEQUENCE [LARGE SCALE GENOMIC DNA]</scope>
    <source>
        <strain evidence="14 15">DSM 13275</strain>
    </source>
</reference>
<dbReference type="GO" id="GO:0005524">
    <property type="term" value="F:ATP binding"/>
    <property type="evidence" value="ECO:0007669"/>
    <property type="project" value="UniProtKB-KW"/>
</dbReference>
<evidence type="ECO:0000256" key="6">
    <source>
        <dbReference type="ARBA" id="ARBA00022723"/>
    </source>
</evidence>
<evidence type="ECO:0000256" key="7">
    <source>
        <dbReference type="ARBA" id="ARBA00022741"/>
    </source>
</evidence>
<evidence type="ECO:0000256" key="3">
    <source>
        <dbReference type="ARBA" id="ARBA00022679"/>
    </source>
</evidence>
<dbReference type="InterPro" id="IPR045085">
    <property type="entry name" value="HLD_clamp_pol_III_gamma_tau"/>
</dbReference>
<dbReference type="SUPFAM" id="SSF52540">
    <property type="entry name" value="P-loop containing nucleoside triphosphate hydrolases"/>
    <property type="match status" value="1"/>
</dbReference>
<dbReference type="GO" id="GO:0046872">
    <property type="term" value="F:metal ion binding"/>
    <property type="evidence" value="ECO:0007669"/>
    <property type="project" value="UniProtKB-KW"/>
</dbReference>
<dbReference type="InterPro" id="IPR022754">
    <property type="entry name" value="DNA_pol_III_gamma-3"/>
</dbReference>
<evidence type="ECO:0000256" key="11">
    <source>
        <dbReference type="ARBA" id="ARBA00049244"/>
    </source>
</evidence>
<evidence type="ECO:0000256" key="4">
    <source>
        <dbReference type="ARBA" id="ARBA00022695"/>
    </source>
</evidence>
<evidence type="ECO:0000256" key="9">
    <source>
        <dbReference type="ARBA" id="ARBA00022840"/>
    </source>
</evidence>
<keyword evidence="4 14" id="KW-0548">Nucleotidyltransferase</keyword>
<dbReference type="NCBIfam" id="TIGR02397">
    <property type="entry name" value="dnaX_nterm"/>
    <property type="match status" value="1"/>
</dbReference>
<dbReference type="EC" id="2.7.7.7" evidence="2"/>
<dbReference type="InterPro" id="IPR027417">
    <property type="entry name" value="P-loop_NTPase"/>
</dbReference>
<dbReference type="GO" id="GO:0003887">
    <property type="term" value="F:DNA-directed DNA polymerase activity"/>
    <property type="evidence" value="ECO:0007669"/>
    <property type="project" value="UniProtKB-KW"/>
</dbReference>
<dbReference type="RefSeq" id="WP_006441198.1">
    <property type="nucleotide sequence ID" value="NZ_DS995686.1"/>
</dbReference>
<dbReference type="PANTHER" id="PTHR11669:SF0">
    <property type="entry name" value="PROTEIN STICHEL-LIKE 2"/>
    <property type="match status" value="1"/>
</dbReference>
<dbReference type="NCBIfam" id="NF004046">
    <property type="entry name" value="PRK05563.1"/>
    <property type="match status" value="1"/>
</dbReference>
<feature type="domain" description="AAA+ ATPase" evidence="13">
    <location>
        <begin position="36"/>
        <end position="178"/>
    </location>
</feature>
<dbReference type="HOGENOM" id="CLU_006229_0_3_9"/>
<comment type="catalytic activity">
    <reaction evidence="11">
        <text>DNA(n) + a 2'-deoxyribonucleoside 5'-triphosphate = DNA(n+1) + diphosphate</text>
        <dbReference type="Rhea" id="RHEA:22508"/>
        <dbReference type="Rhea" id="RHEA-COMP:17339"/>
        <dbReference type="Rhea" id="RHEA-COMP:17340"/>
        <dbReference type="ChEBI" id="CHEBI:33019"/>
        <dbReference type="ChEBI" id="CHEBI:61560"/>
        <dbReference type="ChEBI" id="CHEBI:173112"/>
        <dbReference type="EC" id="2.7.7.7"/>
    </reaction>
</comment>
<feature type="region of interest" description="Disordered" evidence="12">
    <location>
        <begin position="406"/>
        <end position="433"/>
    </location>
</feature>
<keyword evidence="5" id="KW-0235">DNA replication</keyword>
<evidence type="ECO:0000256" key="8">
    <source>
        <dbReference type="ARBA" id="ARBA00022833"/>
    </source>
</evidence>
<dbReference type="Gene3D" id="1.20.272.10">
    <property type="match status" value="1"/>
</dbReference>
<reference evidence="14 15" key="1">
    <citation type="submission" date="2008-09" db="EMBL/GenBank/DDBJ databases">
        <authorList>
            <person name="Fulton L."/>
            <person name="Clifton S."/>
            <person name="Fulton B."/>
            <person name="Xu J."/>
            <person name="Minx P."/>
            <person name="Pepin K.H."/>
            <person name="Johnson M."/>
            <person name="Thiruvilangam P."/>
            <person name="Bhonagiri V."/>
            <person name="Nash W.E."/>
            <person name="Mardis E.R."/>
            <person name="Wilson R.K."/>
        </authorList>
    </citation>
    <scope>NUCLEOTIDE SEQUENCE [LARGE SCALE GENOMIC DNA]</scope>
    <source>
        <strain evidence="14 15">DSM 13275</strain>
    </source>
</reference>
<comment type="caution">
    <text evidence="14">The sequence shown here is derived from an EMBL/GenBank/DDBJ whole genome shotgun (WGS) entry which is preliminary data.</text>
</comment>
<dbReference type="InterPro" id="IPR012763">
    <property type="entry name" value="DNA_pol_III_sug/sutau_N"/>
</dbReference>
<evidence type="ECO:0000256" key="2">
    <source>
        <dbReference type="ARBA" id="ARBA00012417"/>
    </source>
</evidence>
<dbReference type="Proteomes" id="UP000003178">
    <property type="component" value="Unassembled WGS sequence"/>
</dbReference>
<dbReference type="Pfam" id="PF13177">
    <property type="entry name" value="DNA_pol3_delta2"/>
    <property type="match status" value="1"/>
</dbReference>